<protein>
    <submittedName>
        <fullName evidence="1">Uncharacterized protein</fullName>
    </submittedName>
</protein>
<organism evidence="1 2">
    <name type="scientific">Methylophaga aminisulfidivorans MP</name>
    <dbReference type="NCBI Taxonomy" id="1026882"/>
    <lineage>
        <taxon>Bacteria</taxon>
        <taxon>Pseudomonadati</taxon>
        <taxon>Pseudomonadota</taxon>
        <taxon>Gammaproteobacteria</taxon>
        <taxon>Thiotrichales</taxon>
        <taxon>Piscirickettsiaceae</taxon>
        <taxon>Methylophaga</taxon>
    </lineage>
</organism>
<gene>
    <name evidence="1" type="ORF">MAMP_00299</name>
</gene>
<accession>F5T1J6</accession>
<proteinExistence type="predicted"/>
<dbReference type="AlphaFoldDB" id="F5T1J6"/>
<reference evidence="1 2" key="1">
    <citation type="journal article" date="2011" name="J. Bacteriol.">
        <title>Draft genome sequence of Methylophaga aminisulfidivorans MP T.</title>
        <authorList>
            <person name="Han G.H."/>
            <person name="Kim W."/>
            <person name="Chun J."/>
            <person name="Kim S.W."/>
        </authorList>
    </citation>
    <scope>NUCLEOTIDE SEQUENCE [LARGE SCALE GENOMIC DNA]</scope>
    <source>
        <strain evidence="2">MP(T)</strain>
    </source>
</reference>
<dbReference type="EMBL" id="AFIG01000003">
    <property type="protein sequence ID" value="EGL53091.1"/>
    <property type="molecule type" value="Genomic_DNA"/>
</dbReference>
<dbReference type="Proteomes" id="UP000003544">
    <property type="component" value="Unassembled WGS sequence"/>
</dbReference>
<sequence>MAIKSLSPYCGDRVKAPFINVTFTLKQSFFFVSEFALDNDSFIGKDGF</sequence>
<comment type="caution">
    <text evidence="1">The sequence shown here is derived from an EMBL/GenBank/DDBJ whole genome shotgun (WGS) entry which is preliminary data.</text>
</comment>
<evidence type="ECO:0000313" key="2">
    <source>
        <dbReference type="Proteomes" id="UP000003544"/>
    </source>
</evidence>
<keyword evidence="2" id="KW-1185">Reference proteome</keyword>
<name>F5T1J6_9GAMM</name>
<evidence type="ECO:0000313" key="1">
    <source>
        <dbReference type="EMBL" id="EGL53091.1"/>
    </source>
</evidence>